<evidence type="ECO:0000256" key="3">
    <source>
        <dbReference type="PROSITE-ProRule" id="PRU00221"/>
    </source>
</evidence>
<dbReference type="Pfam" id="PF00400">
    <property type="entry name" value="WD40"/>
    <property type="match status" value="3"/>
</dbReference>
<dbReference type="InterPro" id="IPR015943">
    <property type="entry name" value="WD40/YVTN_repeat-like_dom_sf"/>
</dbReference>
<protein>
    <submittedName>
        <fullName evidence="5">Uncharacterized protein</fullName>
    </submittedName>
</protein>
<dbReference type="PANTHER" id="PTHR15574:SF21">
    <property type="entry name" value="DDB1- AND CUL4-ASSOCIATED FACTOR 8"/>
    <property type="match status" value="1"/>
</dbReference>
<dbReference type="PROSITE" id="PS50082">
    <property type="entry name" value="WD_REPEATS_2"/>
    <property type="match status" value="1"/>
</dbReference>
<dbReference type="AlphaFoldDB" id="A0A7R9D4A3"/>
<reference evidence="5" key="1">
    <citation type="submission" date="2020-11" db="EMBL/GenBank/DDBJ databases">
        <authorList>
            <person name="Tran Van P."/>
        </authorList>
    </citation>
    <scope>NUCLEOTIDE SEQUENCE</scope>
</reference>
<keyword evidence="2" id="KW-0677">Repeat</keyword>
<accession>A0A7R9D4A3</accession>
<evidence type="ECO:0000256" key="4">
    <source>
        <dbReference type="SAM" id="MobiDB-lite"/>
    </source>
</evidence>
<dbReference type="PROSITE" id="PS50294">
    <property type="entry name" value="WD_REPEATS_REGION"/>
    <property type="match status" value="1"/>
</dbReference>
<feature type="region of interest" description="Disordered" evidence="4">
    <location>
        <begin position="43"/>
        <end position="158"/>
    </location>
</feature>
<feature type="repeat" description="WD" evidence="3">
    <location>
        <begin position="285"/>
        <end position="317"/>
    </location>
</feature>
<evidence type="ECO:0000256" key="1">
    <source>
        <dbReference type="ARBA" id="ARBA00022574"/>
    </source>
</evidence>
<dbReference type="InterPro" id="IPR036322">
    <property type="entry name" value="WD40_repeat_dom_sf"/>
</dbReference>
<dbReference type="GO" id="GO:0080008">
    <property type="term" value="C:Cul4-RING E3 ubiquitin ligase complex"/>
    <property type="evidence" value="ECO:0007669"/>
    <property type="project" value="TreeGrafter"/>
</dbReference>
<dbReference type="SUPFAM" id="SSF50978">
    <property type="entry name" value="WD40 repeat-like"/>
    <property type="match status" value="1"/>
</dbReference>
<dbReference type="InterPro" id="IPR045151">
    <property type="entry name" value="DCAF8"/>
</dbReference>
<feature type="region of interest" description="Disordered" evidence="4">
    <location>
        <begin position="662"/>
        <end position="682"/>
    </location>
</feature>
<organism evidence="5">
    <name type="scientific">Timema cristinae</name>
    <name type="common">Walking stick</name>
    <dbReference type="NCBI Taxonomy" id="61476"/>
    <lineage>
        <taxon>Eukaryota</taxon>
        <taxon>Metazoa</taxon>
        <taxon>Ecdysozoa</taxon>
        <taxon>Arthropoda</taxon>
        <taxon>Hexapoda</taxon>
        <taxon>Insecta</taxon>
        <taxon>Pterygota</taxon>
        <taxon>Neoptera</taxon>
        <taxon>Polyneoptera</taxon>
        <taxon>Phasmatodea</taxon>
        <taxon>Timematodea</taxon>
        <taxon>Timematoidea</taxon>
        <taxon>Timematidae</taxon>
        <taxon>Timema</taxon>
    </lineage>
</organism>
<dbReference type="GO" id="GO:0005737">
    <property type="term" value="C:cytoplasm"/>
    <property type="evidence" value="ECO:0007669"/>
    <property type="project" value="TreeGrafter"/>
</dbReference>
<name>A0A7R9D4A3_TIMCR</name>
<keyword evidence="1 3" id="KW-0853">WD repeat</keyword>
<sequence length="701" mass="77825">MASSTKLEELMEVDSELISLDQKAASIPANDSCGFTINTNKVLLDPSPADTPSRCQIKKDDSGISVEKSENSSEEDNSKKPKILQGKPLQDEEAASEDTVLENGAFPKLKNKTKNRNYRSKKVDKGIWEESSDEDECVGASIDKESPESGETESCEKDNCNTADQVGALDVNMAETSTSSLVATMTCDNTRGSSISSDSEDSNELLEGLKEKGDLSDAEEDNEATEEVTPGVLLKSKPKHKWFVIQEVINRQTGVRGRCQGAELFQQRCYGSLHSVQRLELMYKLEEHSGCVNALHFNSSGRLLASGSDDLKIIVWDWAIGKYCVSYESGHRSNVFQAKFMPLTGDNHIVSCGRDGMVRLAELSSTGVCRSTRRLAQHRGPAHKISVHPETPHTLLSSGEDSLVLSLDIRDPKPNKLLNVKEGERKISLYSIHSNPLNSNEFCVSGRDNFIRVYDRRNVSSVAKKFCPQHLSTTGPFTHVTCAMYNYNGTEIIGSFNDEDIYLFDARGPDRGEYIHRYQGHRNNATVKGVNFFGSRSEYIVSGSDCGYIYFWEKETESIVQWMAGDENGCGESQELYHFSSVFSSVNCLEPHPEIPVIATSGLDDDIKIWVPSCENEPTMDGLKSSVVANYKGREDDRQRDPEAFDGQMLWILWRHIRRSERRRNQASNPSGNARPHDGPLILAASCHSGPLGALVKLQPH</sequence>
<evidence type="ECO:0000313" key="5">
    <source>
        <dbReference type="EMBL" id="CAD7407625.1"/>
    </source>
</evidence>
<proteinExistence type="predicted"/>
<feature type="compositionally biased region" description="Basic residues" evidence="4">
    <location>
        <begin position="109"/>
        <end position="120"/>
    </location>
</feature>
<feature type="compositionally biased region" description="Basic and acidic residues" evidence="4">
    <location>
        <begin position="57"/>
        <end position="79"/>
    </location>
</feature>
<feature type="compositionally biased region" description="Acidic residues" evidence="4">
    <location>
        <begin position="91"/>
        <end position="100"/>
    </location>
</feature>
<dbReference type="Gene3D" id="2.130.10.10">
    <property type="entry name" value="YVTN repeat-like/Quinoprotein amine dehydrogenase"/>
    <property type="match status" value="1"/>
</dbReference>
<gene>
    <name evidence="5" type="ORF">TCEB3V08_LOCUS9115</name>
</gene>
<dbReference type="InterPro" id="IPR001680">
    <property type="entry name" value="WD40_rpt"/>
</dbReference>
<dbReference type="PANTHER" id="PTHR15574">
    <property type="entry name" value="WD REPEAT DOMAIN-CONTAINING FAMILY"/>
    <property type="match status" value="1"/>
</dbReference>
<dbReference type="SMART" id="SM00320">
    <property type="entry name" value="WD40"/>
    <property type="match status" value="7"/>
</dbReference>
<evidence type="ECO:0000256" key="2">
    <source>
        <dbReference type="ARBA" id="ARBA00022737"/>
    </source>
</evidence>
<dbReference type="EMBL" id="OC320248">
    <property type="protein sequence ID" value="CAD7407625.1"/>
    <property type="molecule type" value="Genomic_DNA"/>
</dbReference>